<protein>
    <submittedName>
        <fullName evidence="1">Uncharacterized protein</fullName>
    </submittedName>
</protein>
<evidence type="ECO:0000313" key="1">
    <source>
        <dbReference type="EMBL" id="RJT28936.1"/>
    </source>
</evidence>
<dbReference type="RefSeq" id="WP_120018381.1">
    <property type="nucleotide sequence ID" value="NZ_QZWZ01000047.1"/>
</dbReference>
<dbReference type="EMBL" id="QZWZ01000047">
    <property type="protein sequence ID" value="RJT28936.1"/>
    <property type="molecule type" value="Genomic_DNA"/>
</dbReference>
<accession>A0A3A5K3F6</accession>
<name>A0A3A5K3F6_9HYPH</name>
<dbReference type="Pfam" id="PF19551">
    <property type="entry name" value="DUF6074"/>
    <property type="match status" value="1"/>
</dbReference>
<organism evidence="1 2">
    <name type="scientific">Mesorhizobium waimense</name>
    <dbReference type="NCBI Taxonomy" id="1300307"/>
    <lineage>
        <taxon>Bacteria</taxon>
        <taxon>Pseudomonadati</taxon>
        <taxon>Pseudomonadota</taxon>
        <taxon>Alphaproteobacteria</taxon>
        <taxon>Hyphomicrobiales</taxon>
        <taxon>Phyllobacteriaceae</taxon>
        <taxon>Mesorhizobium</taxon>
    </lineage>
</organism>
<sequence length="83" mass="9219">MCDSNISVFPLHRRRKLVEGIARVLESKNGEDANAFWRSTATTILVQLSESGIAPRLAEQEVRTLLHAVIDDIATRNAAKFAQ</sequence>
<dbReference type="InterPro" id="IPR045720">
    <property type="entry name" value="DUF6074"/>
</dbReference>
<comment type="caution">
    <text evidence="1">The sequence shown here is derived from an EMBL/GenBank/DDBJ whole genome shotgun (WGS) entry which is preliminary data.</text>
</comment>
<reference evidence="1 2" key="1">
    <citation type="submission" date="2018-09" db="EMBL/GenBank/DDBJ databases">
        <title>Mesorhizobium carmichaelinearum sp. nov. isolated from Carmichaelinea spp. root nodules in New Zealand.</title>
        <authorList>
            <person name="De Meyer S.E."/>
        </authorList>
    </citation>
    <scope>NUCLEOTIDE SEQUENCE [LARGE SCALE GENOMIC DNA]</scope>
    <source>
        <strain evidence="1 2">ICMP19557</strain>
    </source>
</reference>
<dbReference type="OrthoDB" id="8083007at2"/>
<dbReference type="Proteomes" id="UP000272706">
    <property type="component" value="Unassembled WGS sequence"/>
</dbReference>
<evidence type="ECO:0000313" key="2">
    <source>
        <dbReference type="Proteomes" id="UP000272706"/>
    </source>
</evidence>
<gene>
    <name evidence="1" type="ORF">D3227_33165</name>
</gene>
<dbReference type="AlphaFoldDB" id="A0A3A5K3F6"/>
<keyword evidence="2" id="KW-1185">Reference proteome</keyword>
<proteinExistence type="predicted"/>